<keyword evidence="2" id="KW-1185">Reference proteome</keyword>
<dbReference type="RefSeq" id="WP_261892700.1">
    <property type="nucleotide sequence ID" value="NZ_AP024895.1"/>
</dbReference>
<evidence type="ECO:0008006" key="3">
    <source>
        <dbReference type="Google" id="ProtNLM"/>
    </source>
</evidence>
<dbReference type="InterPro" id="IPR011330">
    <property type="entry name" value="Glyco_hydro/deAcase_b/a-brl"/>
</dbReference>
<protein>
    <recommendedName>
        <fullName evidence="3">WalW protein</fullName>
    </recommendedName>
</protein>
<name>A0ABZ0QBD1_9VIBR</name>
<dbReference type="Proteomes" id="UP001304071">
    <property type="component" value="Chromosome 1"/>
</dbReference>
<evidence type="ECO:0000313" key="2">
    <source>
        <dbReference type="Proteomes" id="UP001304071"/>
    </source>
</evidence>
<gene>
    <name evidence="1" type="ORF">R8Z52_12220</name>
</gene>
<dbReference type="SUPFAM" id="SSF88713">
    <property type="entry name" value="Glycoside hydrolase/deacetylase"/>
    <property type="match status" value="1"/>
</dbReference>
<dbReference type="EMBL" id="CP138203">
    <property type="protein sequence ID" value="WPC72890.1"/>
    <property type="molecule type" value="Genomic_DNA"/>
</dbReference>
<reference evidence="1 2" key="1">
    <citation type="submission" date="2023-11" db="EMBL/GenBank/DDBJ databases">
        <title>Plant-associative lifestyle of Vibrio porteresiae and its evolutionary dynamics.</title>
        <authorList>
            <person name="Rameshkumar N."/>
            <person name="Kirti K."/>
        </authorList>
    </citation>
    <scope>NUCLEOTIDE SEQUENCE [LARGE SCALE GENOMIC DNA]</scope>
    <source>
        <strain evidence="1 2">MSSRF30</strain>
    </source>
</reference>
<organism evidence="1 2">
    <name type="scientific">Vibrio porteresiae DSM 19223</name>
    <dbReference type="NCBI Taxonomy" id="1123496"/>
    <lineage>
        <taxon>Bacteria</taxon>
        <taxon>Pseudomonadati</taxon>
        <taxon>Pseudomonadota</taxon>
        <taxon>Gammaproteobacteria</taxon>
        <taxon>Vibrionales</taxon>
        <taxon>Vibrionaceae</taxon>
        <taxon>Vibrio</taxon>
    </lineage>
</organism>
<sequence length="335" mass="38288">MATQLAIVIHAEEEFDWDGGFYRSNTAVTHADHLIKVMDRIIELGGKITLAMDYPFITSMGGQKVVNRYRAQHGQSVEFATHLHPWVNPPFEDDQDEVANEASYPGNLSYKLEYEKLKVLTETIEQVSGVRPKTYLAGRYGVGPNTQKIIKALGYQVDLSISAYCDFRHQQGPDFSHYSSHRFEQNELTYLPHTSSILAVLAPLRDYLNRRPPTFTWIQQHRWLRLASKFLRVKRYRLSPEGFTAQQMRQVTKAQLAIGQQDFILSFHSPTSKFGLTPYTRSEQDVAHFLQTIERYIQMFTDEFHGQTILPSKLIASSQSSVPSKLSLPSTSSIL</sequence>
<dbReference type="Gene3D" id="3.20.20.370">
    <property type="entry name" value="Glycoside hydrolase/deacetylase"/>
    <property type="match status" value="1"/>
</dbReference>
<evidence type="ECO:0000313" key="1">
    <source>
        <dbReference type="EMBL" id="WPC72890.1"/>
    </source>
</evidence>
<accession>A0ABZ0QBD1</accession>
<proteinExistence type="predicted"/>